<accession>A0A286Q4V8</accession>
<dbReference type="Gene3D" id="6.10.280.70">
    <property type="match status" value="1"/>
</dbReference>
<keyword evidence="7 10" id="KW-0406">Ion transport</keyword>
<dbReference type="SUPFAM" id="SSF161065">
    <property type="entry name" value="ATP synthase D chain-like"/>
    <property type="match status" value="1"/>
</dbReference>
<keyword evidence="8 10" id="KW-0496">Mitochondrion</keyword>
<keyword evidence="9 10" id="KW-0472">Membrane</keyword>
<dbReference type="PIRSF" id="PIRSF005514">
    <property type="entry name" value="ATPase_F0_D_mt"/>
    <property type="match status" value="1"/>
</dbReference>
<evidence type="ECO:0000256" key="10">
    <source>
        <dbReference type="PIRNR" id="PIRNR005514"/>
    </source>
</evidence>
<evidence type="ECO:0000256" key="8">
    <source>
        <dbReference type="ARBA" id="ARBA00023128"/>
    </source>
</evidence>
<name>A0A286Q4V8_9ANNE</name>
<dbReference type="GO" id="GO:0015986">
    <property type="term" value="P:proton motive force-driven ATP synthesis"/>
    <property type="evidence" value="ECO:0007669"/>
    <property type="project" value="UniProtKB-UniRule"/>
</dbReference>
<evidence type="ECO:0000256" key="9">
    <source>
        <dbReference type="ARBA" id="ARBA00023136"/>
    </source>
</evidence>
<keyword evidence="6 10" id="KW-0999">Mitochondrion inner membrane</keyword>
<sequence length="172" mass="19605">MAARRVAKSAVDWAAFADRVPPNQKDIFRAFKSKSDLFVSKVYQHPENLPAIDFAAYATKLGNIPMVAEFEKAYKTLTVAYPSDKNNLKAKIDTEEREAEAESKRRIAESQKAITDAKALLAKIDSVPDRDLMTIEMYAEYFPEHAKEILDKPKFFPFRKVDQPENNPHVIN</sequence>
<reference evidence="11" key="1">
    <citation type="journal article" date="2017" name="Proc. R. Soc. B">
        <title>Punctuated invasion of water, ice, snow and terrestrial ecozones by segmented worms (Oligochaeta: Enchytraeidae: Mesenchytraeus).</title>
        <authorList>
            <person name="Lang S.A."/>
            <person name="Saglam N."/>
            <person name="Kawash J."/>
            <person name="Shain D.H."/>
        </authorList>
    </citation>
    <scope>NUCLEOTIDE SEQUENCE</scope>
</reference>
<organism evidence="11">
    <name type="scientific">Enchytraeus albidus</name>
    <dbReference type="NCBI Taxonomy" id="6390"/>
    <lineage>
        <taxon>Eukaryota</taxon>
        <taxon>Metazoa</taxon>
        <taxon>Spiralia</taxon>
        <taxon>Lophotrochozoa</taxon>
        <taxon>Annelida</taxon>
        <taxon>Clitellata</taxon>
        <taxon>Oligochaeta</taxon>
        <taxon>Enchytraeida</taxon>
        <taxon>Enchytraeidae</taxon>
        <taxon>Enchytraeus</taxon>
    </lineage>
</organism>
<dbReference type="GO" id="GO:0045259">
    <property type="term" value="C:proton-transporting ATP synthase complex"/>
    <property type="evidence" value="ECO:0007669"/>
    <property type="project" value="UniProtKB-KW"/>
</dbReference>
<comment type="subcellular location">
    <subcellularLocation>
        <location evidence="1 10">Mitochondrion inner membrane</location>
    </subcellularLocation>
</comment>
<dbReference type="Pfam" id="PF05873">
    <property type="entry name" value="Mt_ATP-synt_D"/>
    <property type="match status" value="1"/>
</dbReference>
<comment type="similarity">
    <text evidence="2 10">Belongs to the ATPase d subunit family.</text>
</comment>
<evidence type="ECO:0000256" key="5">
    <source>
        <dbReference type="ARBA" id="ARBA00022781"/>
    </source>
</evidence>
<evidence type="ECO:0000313" key="11">
    <source>
        <dbReference type="EMBL" id="AOR07071.1"/>
    </source>
</evidence>
<keyword evidence="3 10" id="KW-0813">Transport</keyword>
<dbReference type="PANTHER" id="PTHR12700">
    <property type="entry name" value="ATP SYNTHASE SUBUNIT D, MITOCHONDRIAL"/>
    <property type="match status" value="1"/>
</dbReference>
<dbReference type="InterPro" id="IPR036228">
    <property type="entry name" value="ATP_synth_F0_dsu_sf_mt"/>
</dbReference>
<dbReference type="GO" id="GO:0005743">
    <property type="term" value="C:mitochondrial inner membrane"/>
    <property type="evidence" value="ECO:0007669"/>
    <property type="project" value="UniProtKB-SubCell"/>
</dbReference>
<evidence type="ECO:0000256" key="4">
    <source>
        <dbReference type="ARBA" id="ARBA00022547"/>
    </source>
</evidence>
<protein>
    <recommendedName>
        <fullName evidence="10">ATP synthase subunit d, mitochondrial</fullName>
    </recommendedName>
</protein>
<dbReference type="GO" id="GO:0015078">
    <property type="term" value="F:proton transmembrane transporter activity"/>
    <property type="evidence" value="ECO:0007669"/>
    <property type="project" value="InterPro"/>
</dbReference>
<dbReference type="AlphaFoldDB" id="A0A286Q4V8"/>
<proteinExistence type="evidence at transcript level"/>
<evidence type="ECO:0000256" key="2">
    <source>
        <dbReference type="ARBA" id="ARBA00006842"/>
    </source>
</evidence>
<dbReference type="InterPro" id="IPR008689">
    <property type="entry name" value="ATP_synth_F0_dsu_mt"/>
</dbReference>
<evidence type="ECO:0000256" key="1">
    <source>
        <dbReference type="ARBA" id="ARBA00004273"/>
    </source>
</evidence>
<keyword evidence="4" id="KW-0138">CF(0)</keyword>
<evidence type="ECO:0000256" key="7">
    <source>
        <dbReference type="ARBA" id="ARBA00023065"/>
    </source>
</evidence>
<evidence type="ECO:0000256" key="6">
    <source>
        <dbReference type="ARBA" id="ARBA00022792"/>
    </source>
</evidence>
<evidence type="ECO:0000256" key="3">
    <source>
        <dbReference type="ARBA" id="ARBA00022448"/>
    </source>
</evidence>
<keyword evidence="5 10" id="KW-0375">Hydrogen ion transport</keyword>
<comment type="function">
    <text evidence="10">Mitochondrial membrane ATP synthase (F(1)F(0) ATP synthase or Complex V) produces ATP from ADP in the presence of a proton gradient across the membrane which is generated by electron transport complexes of the respiratory chain. F-type ATPases consist of two structural domains, F(1) - containing the extramembraneous catalytic core, and F(0) - containing the membrane proton channel, linked together by a central stalk and a peripheral stalk. During catalysis, ATP synthesis in the catalytic domain of F(1) is coupled via a rotary mechanism of the central stalk subunits to proton translocation.</text>
</comment>
<dbReference type="EMBL" id="KU728773">
    <property type="protein sequence ID" value="AOR07071.1"/>
    <property type="molecule type" value="mRNA"/>
</dbReference>